<keyword evidence="2" id="KW-1185">Reference proteome</keyword>
<protein>
    <submittedName>
        <fullName evidence="1">Uncharacterized protein</fullName>
    </submittedName>
</protein>
<evidence type="ECO:0000313" key="1">
    <source>
        <dbReference type="EMBL" id="AOO80739.1"/>
    </source>
</evidence>
<name>A0A1D7U040_9HYPH</name>
<organism evidence="1 2">
    <name type="scientific">Bosea vaviloviae</name>
    <dbReference type="NCBI Taxonomy" id="1526658"/>
    <lineage>
        <taxon>Bacteria</taxon>
        <taxon>Pseudomonadati</taxon>
        <taxon>Pseudomonadota</taxon>
        <taxon>Alphaproteobacteria</taxon>
        <taxon>Hyphomicrobiales</taxon>
        <taxon>Boseaceae</taxon>
        <taxon>Bosea</taxon>
    </lineage>
</organism>
<proteinExistence type="predicted"/>
<dbReference type="OrthoDB" id="8162934at2"/>
<dbReference type="KEGG" id="bvv:BHK69_09910"/>
<accession>A0A1D7U040</accession>
<dbReference type="RefSeq" id="WP_069689957.1">
    <property type="nucleotide sequence ID" value="NZ_CP017147.1"/>
</dbReference>
<dbReference type="AlphaFoldDB" id="A0A1D7U040"/>
<sequence length="116" mass="13571">MVAVETLVLQRMEHDEDGRMWSVYCEGEVVGSIIQPFTGHRWQWSITVQDPAPISKSGRAETREAAMADFRAAWDRYREHIGERGWQDHLQHMAELRARPWYVAMMLKRDGTDRGK</sequence>
<gene>
    <name evidence="1" type="ORF">BHK69_09910</name>
</gene>
<evidence type="ECO:0000313" key="2">
    <source>
        <dbReference type="Proteomes" id="UP000094969"/>
    </source>
</evidence>
<reference evidence="1 2" key="1">
    <citation type="journal article" date="2015" name="Antonie Van Leeuwenhoek">
        <title>Bosea vaviloviae sp. nov., a new species of slow-growing rhizobia isolated from nodules of the relict species Vavilovia formosa (Stev.) Fed.</title>
        <authorList>
            <person name="Safronova V.I."/>
            <person name="Kuznetsova I.G."/>
            <person name="Sazanova A.L."/>
            <person name="Kimeklis A.K."/>
            <person name="Belimov A.A."/>
            <person name="Andronov E.E."/>
            <person name="Pinaev A.G."/>
            <person name="Chizhevskaya E.P."/>
            <person name="Pukhaev A.R."/>
            <person name="Popov K.P."/>
            <person name="Willems A."/>
            <person name="Tikhonovich I.A."/>
        </authorList>
    </citation>
    <scope>NUCLEOTIDE SEQUENCE [LARGE SCALE GENOMIC DNA]</scope>
    <source>
        <strain evidence="1 2">Vaf18</strain>
    </source>
</reference>
<dbReference type="EMBL" id="CP017147">
    <property type="protein sequence ID" value="AOO80739.1"/>
    <property type="molecule type" value="Genomic_DNA"/>
</dbReference>
<dbReference type="Proteomes" id="UP000094969">
    <property type="component" value="Chromosome"/>
</dbReference>
<dbReference type="STRING" id="1526658.BHK69_09910"/>